<evidence type="ECO:0000256" key="4">
    <source>
        <dbReference type="ARBA" id="ARBA00023235"/>
    </source>
</evidence>
<keyword evidence="3 5" id="KW-0697">Rotamase</keyword>
<evidence type="ECO:0000313" key="10">
    <source>
        <dbReference type="Proteomes" id="UP000564964"/>
    </source>
</evidence>
<dbReference type="Gene3D" id="3.10.50.40">
    <property type="match status" value="1"/>
</dbReference>
<comment type="similarity">
    <text evidence="2 6">Belongs to the FKBP-type PPIase family.</text>
</comment>
<dbReference type="InterPro" id="IPR054016">
    <property type="entry name" value="FKBP26_IF"/>
</dbReference>
<evidence type="ECO:0000313" key="8">
    <source>
        <dbReference type="EMBL" id="HIH16561.1"/>
    </source>
</evidence>
<comment type="caution">
    <text evidence="8">The sequence shown here is derived from an EMBL/GenBank/DDBJ whole genome shotgun (WGS) entry which is preliminary data.</text>
</comment>
<dbReference type="PANTHER" id="PTHR47861:SF2">
    <property type="entry name" value="LONG-TYPE PEPTIDYL-PROLYL CIS-TRANS ISOMERASE"/>
    <property type="match status" value="1"/>
</dbReference>
<dbReference type="Pfam" id="PF22199">
    <property type="entry name" value="FKBP26_IF"/>
    <property type="match status" value="1"/>
</dbReference>
<protein>
    <recommendedName>
        <fullName evidence="6">Peptidyl-prolyl cis-trans isomerase</fullName>
        <ecNumber evidence="6">5.2.1.8</ecNumber>
    </recommendedName>
</protein>
<reference evidence="9" key="3">
    <citation type="submission" date="2021-05" db="EMBL/GenBank/DDBJ databases">
        <title>Protein family content uncovers lineage relationships and bacterial pathway maintenance mechanisms in DPANN archaea.</title>
        <authorList>
            <person name="Castelle C.J."/>
            <person name="Meheust R."/>
            <person name="Jaffe A.L."/>
            <person name="Seitz K."/>
            <person name="Gong X."/>
            <person name="Baker B.J."/>
            <person name="Banfield J.F."/>
        </authorList>
    </citation>
    <scope>NUCLEOTIDE SEQUENCE</scope>
    <source>
        <strain evidence="9">RIFCSPLOWO2_01_FULL_58_19</strain>
    </source>
</reference>
<gene>
    <name evidence="8" type="ORF">HA252_04110</name>
    <name evidence="9" type="ORF">J4203_04195</name>
</gene>
<dbReference type="PROSITE" id="PS50059">
    <property type="entry name" value="FKBP_PPIASE"/>
    <property type="match status" value="1"/>
</dbReference>
<proteinExistence type="inferred from homology"/>
<evidence type="ECO:0000256" key="5">
    <source>
        <dbReference type="PROSITE-ProRule" id="PRU00277"/>
    </source>
</evidence>
<dbReference type="InterPro" id="IPR001179">
    <property type="entry name" value="PPIase_FKBP_dom"/>
</dbReference>
<dbReference type="InterPro" id="IPR046357">
    <property type="entry name" value="PPIase_dom_sf"/>
</dbReference>
<name>A0A7J4JFK5_9ARCH</name>
<feature type="domain" description="PPIase FKBP-type" evidence="7">
    <location>
        <begin position="4"/>
        <end position="118"/>
    </location>
</feature>
<dbReference type="Gene3D" id="3.30.70.2210">
    <property type="match status" value="1"/>
</dbReference>
<evidence type="ECO:0000256" key="6">
    <source>
        <dbReference type="RuleBase" id="RU003915"/>
    </source>
</evidence>
<dbReference type="EMBL" id="DUGH01000100">
    <property type="protein sequence ID" value="HIH16561.1"/>
    <property type="molecule type" value="Genomic_DNA"/>
</dbReference>
<dbReference type="PANTHER" id="PTHR47861">
    <property type="entry name" value="FKBP-TYPE PEPTIDYL-PROLYL CIS-TRANS ISOMERASE SLYD"/>
    <property type="match status" value="1"/>
</dbReference>
<dbReference type="Pfam" id="PF00254">
    <property type="entry name" value="FKBP_C"/>
    <property type="match status" value="1"/>
</dbReference>
<evidence type="ECO:0000313" key="9">
    <source>
        <dbReference type="EMBL" id="MBS3063048.1"/>
    </source>
</evidence>
<accession>A0A7J4JFK5</accession>
<dbReference type="SUPFAM" id="SSF54534">
    <property type="entry name" value="FKBP-like"/>
    <property type="match status" value="1"/>
</dbReference>
<dbReference type="EC" id="5.2.1.8" evidence="6"/>
<dbReference type="Proteomes" id="UP000678237">
    <property type="component" value="Unassembled WGS sequence"/>
</dbReference>
<sequence>MEKGDVVLVSFTGKELLTNKTFDTTDLETAKREGLYKDGQVYKAVPVILGNGDVIPGLEEELLKLKAGEARTVKIAAAKAFGERQPALVRVVPLKEFHKHQLKPVPGLIVNVDNRYAKVQSVSGGRVRLDFNPELAGRDVEYQVRIERHLAKPEEKAQALAEKYFPLPEDRKVRVSYKEGNLEVALPGNLQKEVAVLKQVYSKVIQAYAKEVKNIRFVETVGLDEAKAGTGEKAGAAKK</sequence>
<organism evidence="8 10">
    <name type="scientific">Candidatus Iainarchaeum sp</name>
    <dbReference type="NCBI Taxonomy" id="3101447"/>
    <lineage>
        <taxon>Archaea</taxon>
        <taxon>Candidatus Iainarchaeota</taxon>
        <taxon>Candidatus Iainarchaeia</taxon>
        <taxon>Candidatus Iainarchaeales</taxon>
        <taxon>Candidatus Iainarchaeaceae</taxon>
        <taxon>Candidatus Iainarchaeum</taxon>
    </lineage>
</organism>
<reference evidence="9" key="2">
    <citation type="submission" date="2021-03" db="EMBL/GenBank/DDBJ databases">
        <authorList>
            <person name="Jaffe A."/>
        </authorList>
    </citation>
    <scope>NUCLEOTIDE SEQUENCE</scope>
    <source>
        <strain evidence="9">RIFCSPLOWO2_01_FULL_58_19</strain>
    </source>
</reference>
<evidence type="ECO:0000259" key="7">
    <source>
        <dbReference type="PROSITE" id="PS50059"/>
    </source>
</evidence>
<keyword evidence="4 5" id="KW-0413">Isomerase</keyword>
<evidence type="ECO:0000256" key="2">
    <source>
        <dbReference type="ARBA" id="ARBA00006577"/>
    </source>
</evidence>
<dbReference type="Gene3D" id="2.40.10.330">
    <property type="match status" value="1"/>
</dbReference>
<dbReference type="InterPro" id="IPR048261">
    <property type="entry name" value="SlpA/SlyD-like_ins_sf"/>
</dbReference>
<reference evidence="10" key="1">
    <citation type="journal article" date="2020" name="bioRxiv">
        <title>A rank-normalized archaeal taxonomy based on genome phylogeny resolves widespread incomplete and uneven classifications.</title>
        <authorList>
            <person name="Rinke C."/>
            <person name="Chuvochina M."/>
            <person name="Mussig A.J."/>
            <person name="Chaumeil P.-A."/>
            <person name="Waite D.W."/>
            <person name="Whitman W.B."/>
            <person name="Parks D.H."/>
            <person name="Hugenholtz P."/>
        </authorList>
    </citation>
    <scope>NUCLEOTIDE SEQUENCE [LARGE SCALE GENOMIC DNA]</scope>
</reference>
<dbReference type="EMBL" id="JAGVWE010000004">
    <property type="protein sequence ID" value="MBS3063048.1"/>
    <property type="molecule type" value="Genomic_DNA"/>
</dbReference>
<dbReference type="GO" id="GO:0003755">
    <property type="term" value="F:peptidyl-prolyl cis-trans isomerase activity"/>
    <property type="evidence" value="ECO:0007669"/>
    <property type="project" value="UniProtKB-UniRule"/>
</dbReference>
<dbReference type="Proteomes" id="UP000564964">
    <property type="component" value="Unassembled WGS sequence"/>
</dbReference>
<evidence type="ECO:0000256" key="3">
    <source>
        <dbReference type="ARBA" id="ARBA00023110"/>
    </source>
</evidence>
<evidence type="ECO:0000256" key="1">
    <source>
        <dbReference type="ARBA" id="ARBA00000971"/>
    </source>
</evidence>
<dbReference type="AlphaFoldDB" id="A0A7J4JFK5"/>
<comment type="catalytic activity">
    <reaction evidence="1 5 6">
        <text>[protein]-peptidylproline (omega=180) = [protein]-peptidylproline (omega=0)</text>
        <dbReference type="Rhea" id="RHEA:16237"/>
        <dbReference type="Rhea" id="RHEA-COMP:10747"/>
        <dbReference type="Rhea" id="RHEA-COMP:10748"/>
        <dbReference type="ChEBI" id="CHEBI:83833"/>
        <dbReference type="ChEBI" id="CHEBI:83834"/>
        <dbReference type="EC" id="5.2.1.8"/>
    </reaction>
</comment>